<protein>
    <submittedName>
        <fullName evidence="1">Uncharacterized protein</fullName>
    </submittedName>
</protein>
<proteinExistence type="predicted"/>
<name>A0A0C3PAV0_PISTI</name>
<gene>
    <name evidence="1" type="ORF">M404DRAFT_539496</name>
</gene>
<reference evidence="2" key="2">
    <citation type="submission" date="2015-01" db="EMBL/GenBank/DDBJ databases">
        <title>Evolutionary Origins and Diversification of the Mycorrhizal Mutualists.</title>
        <authorList>
            <consortium name="DOE Joint Genome Institute"/>
            <consortium name="Mycorrhizal Genomics Consortium"/>
            <person name="Kohler A."/>
            <person name="Kuo A."/>
            <person name="Nagy L.G."/>
            <person name="Floudas D."/>
            <person name="Copeland A."/>
            <person name="Barry K.W."/>
            <person name="Cichocki N."/>
            <person name="Veneault-Fourrey C."/>
            <person name="LaButti K."/>
            <person name="Lindquist E.A."/>
            <person name="Lipzen A."/>
            <person name="Lundell T."/>
            <person name="Morin E."/>
            <person name="Murat C."/>
            <person name="Riley R."/>
            <person name="Ohm R."/>
            <person name="Sun H."/>
            <person name="Tunlid A."/>
            <person name="Henrissat B."/>
            <person name="Grigoriev I.V."/>
            <person name="Hibbett D.S."/>
            <person name="Martin F."/>
        </authorList>
    </citation>
    <scope>NUCLEOTIDE SEQUENCE [LARGE SCALE GENOMIC DNA]</scope>
    <source>
        <strain evidence="2">Marx 270</strain>
    </source>
</reference>
<dbReference type="AlphaFoldDB" id="A0A0C3PAV0"/>
<evidence type="ECO:0000313" key="1">
    <source>
        <dbReference type="EMBL" id="KIO04764.1"/>
    </source>
</evidence>
<accession>A0A0C3PAV0</accession>
<dbReference type="EMBL" id="KN831969">
    <property type="protein sequence ID" value="KIO04764.1"/>
    <property type="molecule type" value="Genomic_DNA"/>
</dbReference>
<sequence length="64" mass="7033">MPGYLVCTLIPGFRMTRDPHKPTTYATFVLHSSGVGVQLLSPVCSLVPTARSSSNRILVPFRCR</sequence>
<dbReference type="Proteomes" id="UP000054217">
    <property type="component" value="Unassembled WGS sequence"/>
</dbReference>
<dbReference type="InParanoid" id="A0A0C3PAV0"/>
<reference evidence="1 2" key="1">
    <citation type="submission" date="2014-04" db="EMBL/GenBank/DDBJ databases">
        <authorList>
            <consortium name="DOE Joint Genome Institute"/>
            <person name="Kuo A."/>
            <person name="Kohler A."/>
            <person name="Costa M.D."/>
            <person name="Nagy L.G."/>
            <person name="Floudas D."/>
            <person name="Copeland A."/>
            <person name="Barry K.W."/>
            <person name="Cichocki N."/>
            <person name="Veneault-Fourrey C."/>
            <person name="LaButti K."/>
            <person name="Lindquist E.A."/>
            <person name="Lipzen A."/>
            <person name="Lundell T."/>
            <person name="Morin E."/>
            <person name="Murat C."/>
            <person name="Sun H."/>
            <person name="Tunlid A."/>
            <person name="Henrissat B."/>
            <person name="Grigoriev I.V."/>
            <person name="Hibbett D.S."/>
            <person name="Martin F."/>
            <person name="Nordberg H.P."/>
            <person name="Cantor M.N."/>
            <person name="Hua S.X."/>
        </authorList>
    </citation>
    <scope>NUCLEOTIDE SEQUENCE [LARGE SCALE GENOMIC DNA]</scope>
    <source>
        <strain evidence="1 2">Marx 270</strain>
    </source>
</reference>
<organism evidence="1 2">
    <name type="scientific">Pisolithus tinctorius Marx 270</name>
    <dbReference type="NCBI Taxonomy" id="870435"/>
    <lineage>
        <taxon>Eukaryota</taxon>
        <taxon>Fungi</taxon>
        <taxon>Dikarya</taxon>
        <taxon>Basidiomycota</taxon>
        <taxon>Agaricomycotina</taxon>
        <taxon>Agaricomycetes</taxon>
        <taxon>Agaricomycetidae</taxon>
        <taxon>Boletales</taxon>
        <taxon>Sclerodermatineae</taxon>
        <taxon>Pisolithaceae</taxon>
        <taxon>Pisolithus</taxon>
    </lineage>
</organism>
<evidence type="ECO:0000313" key="2">
    <source>
        <dbReference type="Proteomes" id="UP000054217"/>
    </source>
</evidence>
<dbReference type="HOGENOM" id="CLU_2868608_0_0_1"/>
<keyword evidence="2" id="KW-1185">Reference proteome</keyword>